<comment type="similarity">
    <text evidence="1">Belongs to the peptidase M13 family.</text>
</comment>
<dbReference type="Proteomes" id="UP000278807">
    <property type="component" value="Unassembled WGS sequence"/>
</dbReference>
<evidence type="ECO:0000313" key="3">
    <source>
        <dbReference type="EMBL" id="VDO14874.1"/>
    </source>
</evidence>
<evidence type="ECO:0000259" key="2">
    <source>
        <dbReference type="Pfam" id="PF01431"/>
    </source>
</evidence>
<organism evidence="5">
    <name type="scientific">Rodentolepis nana</name>
    <name type="common">Dwarf tapeworm</name>
    <name type="synonym">Hymenolepis nana</name>
    <dbReference type="NCBI Taxonomy" id="102285"/>
    <lineage>
        <taxon>Eukaryota</taxon>
        <taxon>Metazoa</taxon>
        <taxon>Spiralia</taxon>
        <taxon>Lophotrochozoa</taxon>
        <taxon>Platyhelminthes</taxon>
        <taxon>Cestoda</taxon>
        <taxon>Eucestoda</taxon>
        <taxon>Cyclophyllidea</taxon>
        <taxon>Hymenolepididae</taxon>
        <taxon>Rodentolepis</taxon>
    </lineage>
</organism>
<dbReference type="SUPFAM" id="SSF55486">
    <property type="entry name" value="Metalloproteases ('zincins'), catalytic domain"/>
    <property type="match status" value="1"/>
</dbReference>
<dbReference type="PANTHER" id="PTHR11733">
    <property type="entry name" value="ZINC METALLOPROTEASE FAMILY M13 NEPRILYSIN-RELATED"/>
    <property type="match status" value="1"/>
</dbReference>
<dbReference type="STRING" id="102285.A0A0R3TZ03"/>
<dbReference type="EMBL" id="UZAE01014955">
    <property type="protein sequence ID" value="VDO14874.1"/>
    <property type="molecule type" value="Genomic_DNA"/>
</dbReference>
<evidence type="ECO:0000256" key="1">
    <source>
        <dbReference type="ARBA" id="ARBA00007357"/>
    </source>
</evidence>
<dbReference type="AlphaFoldDB" id="A0A0R3TZ03"/>
<reference evidence="3 4" key="2">
    <citation type="submission" date="2018-11" db="EMBL/GenBank/DDBJ databases">
        <authorList>
            <consortium name="Pathogen Informatics"/>
        </authorList>
    </citation>
    <scope>NUCLEOTIDE SEQUENCE [LARGE SCALE GENOMIC DNA]</scope>
</reference>
<accession>A0A0R3TZ03</accession>
<dbReference type="Pfam" id="PF01431">
    <property type="entry name" value="Peptidase_M13"/>
    <property type="match status" value="1"/>
</dbReference>
<evidence type="ECO:0000313" key="4">
    <source>
        <dbReference type="Proteomes" id="UP000278807"/>
    </source>
</evidence>
<feature type="domain" description="Peptidase M13 C-terminal" evidence="2">
    <location>
        <begin position="7"/>
        <end position="124"/>
    </location>
</feature>
<sequence length="134" mass="15229">MAPHIVNAYYNPRENHIYFPAGILQKPFYDANFPLALNYGGIGVVVGHEIAHAFDRQGSKFDAKGNLRQWWSESTRVDFEKNSECLVRQYGNYTVLGKNIDGQLTLSENIADNGGIKAAYRVRFNLYRESQLPT</sequence>
<dbReference type="PRINTS" id="PR00786">
    <property type="entry name" value="NEPRILYSIN"/>
</dbReference>
<dbReference type="OrthoDB" id="6475849at2759"/>
<dbReference type="InterPro" id="IPR018497">
    <property type="entry name" value="Peptidase_M13_C"/>
</dbReference>
<name>A0A0R3TZ03_RODNA</name>
<dbReference type="GO" id="GO:0004222">
    <property type="term" value="F:metalloendopeptidase activity"/>
    <property type="evidence" value="ECO:0007669"/>
    <property type="project" value="InterPro"/>
</dbReference>
<dbReference type="Gene3D" id="3.40.390.10">
    <property type="entry name" value="Collagenase (Catalytic Domain)"/>
    <property type="match status" value="1"/>
</dbReference>
<dbReference type="PANTHER" id="PTHR11733:SF167">
    <property type="entry name" value="FI17812P1-RELATED"/>
    <property type="match status" value="1"/>
</dbReference>
<dbReference type="WBParaSite" id="HNAJ_0001310201-mRNA-1">
    <property type="protein sequence ID" value="HNAJ_0001310201-mRNA-1"/>
    <property type="gene ID" value="HNAJ_0001310201"/>
</dbReference>
<keyword evidence="4" id="KW-1185">Reference proteome</keyword>
<dbReference type="PROSITE" id="PS51885">
    <property type="entry name" value="NEPRILYSIN"/>
    <property type="match status" value="1"/>
</dbReference>
<reference evidence="5" key="1">
    <citation type="submission" date="2017-02" db="UniProtKB">
        <authorList>
            <consortium name="WormBaseParasite"/>
        </authorList>
    </citation>
    <scope>IDENTIFICATION</scope>
</reference>
<protein>
    <submittedName>
        <fullName evidence="5">Peptidase_M13 domain-containing protein</fullName>
    </submittedName>
</protein>
<dbReference type="GO" id="GO:0005886">
    <property type="term" value="C:plasma membrane"/>
    <property type="evidence" value="ECO:0007669"/>
    <property type="project" value="TreeGrafter"/>
</dbReference>
<dbReference type="InterPro" id="IPR024079">
    <property type="entry name" value="MetalloPept_cat_dom_sf"/>
</dbReference>
<dbReference type="InterPro" id="IPR000718">
    <property type="entry name" value="Peptidase_M13"/>
</dbReference>
<gene>
    <name evidence="3" type="ORF">HNAJ_LOCUS13076</name>
</gene>
<dbReference type="GO" id="GO:0016485">
    <property type="term" value="P:protein processing"/>
    <property type="evidence" value="ECO:0007669"/>
    <property type="project" value="TreeGrafter"/>
</dbReference>
<evidence type="ECO:0000313" key="5">
    <source>
        <dbReference type="WBParaSite" id="HNAJ_0001310201-mRNA-1"/>
    </source>
</evidence>
<proteinExistence type="inferred from homology"/>